<accession>A0A0T5ZAF1</accession>
<feature type="non-terminal residue" evidence="2">
    <location>
        <position position="114"/>
    </location>
</feature>
<dbReference type="InterPro" id="IPR011050">
    <property type="entry name" value="Pectin_lyase_fold/virulence"/>
</dbReference>
<dbReference type="EMBL" id="LMXI01000082">
    <property type="protein sequence ID" value="KRT59836.1"/>
    <property type="molecule type" value="Genomic_DNA"/>
</dbReference>
<dbReference type="Gene3D" id="2.160.20.10">
    <property type="entry name" value="Single-stranded right-handed beta-helix, Pectin lyase-like"/>
    <property type="match status" value="1"/>
</dbReference>
<feature type="chain" id="PRO_5006667281" evidence="1">
    <location>
        <begin position="25"/>
        <end position="114"/>
    </location>
</feature>
<feature type="signal peptide" evidence="1">
    <location>
        <begin position="1"/>
        <end position="24"/>
    </location>
</feature>
<sequence>MDNRNLLPLLLSISLSGLTSSAYSGNPNPSTPPILGISADQTTAISNGNRLFVDNQIGKSSCTDYTPESRSCSGGSDTAYNSFGGASRAAHAGDTVYVREGRFKEQLKVRNSGT</sequence>
<proteinExistence type="predicted"/>
<name>A0A0T5ZAF1_9GAMM</name>
<keyword evidence="1" id="KW-0732">Signal</keyword>
<gene>
    <name evidence="2" type="ORF">Ga0076813_16122</name>
</gene>
<dbReference type="AlphaFoldDB" id="A0A0T5ZAF1"/>
<dbReference type="SUPFAM" id="SSF51126">
    <property type="entry name" value="Pectin lyase-like"/>
    <property type="match status" value="1"/>
</dbReference>
<evidence type="ECO:0000313" key="3">
    <source>
        <dbReference type="Proteomes" id="UP000051276"/>
    </source>
</evidence>
<comment type="caution">
    <text evidence="2">The sequence shown here is derived from an EMBL/GenBank/DDBJ whole genome shotgun (WGS) entry which is preliminary data.</text>
</comment>
<dbReference type="Proteomes" id="UP000051276">
    <property type="component" value="Unassembled WGS sequence"/>
</dbReference>
<dbReference type="InterPro" id="IPR012334">
    <property type="entry name" value="Pectin_lyas_fold"/>
</dbReference>
<evidence type="ECO:0000313" key="2">
    <source>
        <dbReference type="EMBL" id="KRT59836.1"/>
    </source>
</evidence>
<protein>
    <submittedName>
        <fullName evidence="2">Uncharacterized protein</fullName>
    </submittedName>
</protein>
<organism evidence="2 3">
    <name type="scientific">endosymbiont of Ridgeia piscesae</name>
    <dbReference type="NCBI Taxonomy" id="54398"/>
    <lineage>
        <taxon>Bacteria</taxon>
        <taxon>Pseudomonadati</taxon>
        <taxon>Pseudomonadota</taxon>
        <taxon>Gammaproteobacteria</taxon>
        <taxon>sulfur-oxidizing symbionts</taxon>
    </lineage>
</organism>
<reference evidence="2 3" key="1">
    <citation type="submission" date="2015-11" db="EMBL/GenBank/DDBJ databases">
        <title>The genome of Candidatus Endoriftia persephone in Ridgeia piscesae and population structure of the North Eastern Pacific vestimentiferan symbionts.</title>
        <authorList>
            <person name="Perez M."/>
            <person name="Juniper K.S."/>
        </authorList>
    </citation>
    <scope>NUCLEOTIDE SEQUENCE [LARGE SCALE GENOMIC DNA]</scope>
    <source>
        <strain evidence="2">Ind10</strain>
    </source>
</reference>
<evidence type="ECO:0000256" key="1">
    <source>
        <dbReference type="SAM" id="SignalP"/>
    </source>
</evidence>